<dbReference type="Proteomes" id="UP000821845">
    <property type="component" value="Chromosome 9"/>
</dbReference>
<name>A0ACB7RHD9_HYAAI</name>
<dbReference type="EMBL" id="CM023489">
    <property type="protein sequence ID" value="KAH6921781.1"/>
    <property type="molecule type" value="Genomic_DNA"/>
</dbReference>
<comment type="caution">
    <text evidence="1">The sequence shown here is derived from an EMBL/GenBank/DDBJ whole genome shotgun (WGS) entry which is preliminary data.</text>
</comment>
<evidence type="ECO:0000313" key="1">
    <source>
        <dbReference type="EMBL" id="KAH6921781.1"/>
    </source>
</evidence>
<protein>
    <submittedName>
        <fullName evidence="1">Uncharacterized protein</fullName>
    </submittedName>
</protein>
<proteinExistence type="predicted"/>
<accession>A0ACB7RHD9</accession>
<keyword evidence="2" id="KW-1185">Reference proteome</keyword>
<evidence type="ECO:0000313" key="2">
    <source>
        <dbReference type="Proteomes" id="UP000821845"/>
    </source>
</evidence>
<reference evidence="1" key="1">
    <citation type="submission" date="2020-05" db="EMBL/GenBank/DDBJ databases">
        <title>Large-scale comparative analyses of tick genomes elucidate their genetic diversity and vector capacities.</title>
        <authorList>
            <person name="Jia N."/>
            <person name="Wang J."/>
            <person name="Shi W."/>
            <person name="Du L."/>
            <person name="Sun Y."/>
            <person name="Zhan W."/>
            <person name="Jiang J."/>
            <person name="Wang Q."/>
            <person name="Zhang B."/>
            <person name="Ji P."/>
            <person name="Sakyi L.B."/>
            <person name="Cui X."/>
            <person name="Yuan T."/>
            <person name="Jiang B."/>
            <person name="Yang W."/>
            <person name="Lam T.T.-Y."/>
            <person name="Chang Q."/>
            <person name="Ding S."/>
            <person name="Wang X."/>
            <person name="Zhu J."/>
            <person name="Ruan X."/>
            <person name="Zhao L."/>
            <person name="Wei J."/>
            <person name="Que T."/>
            <person name="Du C."/>
            <person name="Cheng J."/>
            <person name="Dai P."/>
            <person name="Han X."/>
            <person name="Huang E."/>
            <person name="Gao Y."/>
            <person name="Liu J."/>
            <person name="Shao H."/>
            <person name="Ye R."/>
            <person name="Li L."/>
            <person name="Wei W."/>
            <person name="Wang X."/>
            <person name="Wang C."/>
            <person name="Yang T."/>
            <person name="Huo Q."/>
            <person name="Li W."/>
            <person name="Guo W."/>
            <person name="Chen H."/>
            <person name="Zhou L."/>
            <person name="Ni X."/>
            <person name="Tian J."/>
            <person name="Zhou Y."/>
            <person name="Sheng Y."/>
            <person name="Liu T."/>
            <person name="Pan Y."/>
            <person name="Xia L."/>
            <person name="Li J."/>
            <person name="Zhao F."/>
            <person name="Cao W."/>
        </authorList>
    </citation>
    <scope>NUCLEOTIDE SEQUENCE</scope>
    <source>
        <strain evidence="1">Hyas-2018</strain>
    </source>
</reference>
<organism evidence="1 2">
    <name type="scientific">Hyalomma asiaticum</name>
    <name type="common">Tick</name>
    <dbReference type="NCBI Taxonomy" id="266040"/>
    <lineage>
        <taxon>Eukaryota</taxon>
        <taxon>Metazoa</taxon>
        <taxon>Ecdysozoa</taxon>
        <taxon>Arthropoda</taxon>
        <taxon>Chelicerata</taxon>
        <taxon>Arachnida</taxon>
        <taxon>Acari</taxon>
        <taxon>Parasitiformes</taxon>
        <taxon>Ixodida</taxon>
        <taxon>Ixodoidea</taxon>
        <taxon>Ixodidae</taxon>
        <taxon>Hyalomminae</taxon>
        <taxon>Hyalomma</taxon>
    </lineage>
</organism>
<sequence>MSYSMTEASRRASEYIQHGGATTDREARFSSGDSFLYDYFIFAAPRNKGRDAAAVIGDREGSDTRRQGDNAPFEKPQRGEGVAPARVSRCEGERTVNKRQTKKKTQPGCPSALALQPKYNRKEGFGEQETRK</sequence>
<gene>
    <name evidence="1" type="ORF">HPB50_004910</name>
</gene>